<keyword evidence="2" id="KW-0472">Membrane</keyword>
<protein>
    <recommendedName>
        <fullName evidence="5">DUF4352 domain-containing protein</fullName>
    </recommendedName>
</protein>
<dbReference type="STRING" id="419475.A8A54_18560"/>
<name>A0A256GA25_9HYPH</name>
<feature type="transmembrane region" description="Helical" evidence="2">
    <location>
        <begin position="30"/>
        <end position="56"/>
    </location>
</feature>
<reference evidence="3 4" key="1">
    <citation type="submission" date="2017-07" db="EMBL/GenBank/DDBJ databases">
        <title>Phylogenetic study on the rhizospheric bacterium Ochrobactrum sp. A44.</title>
        <authorList>
            <person name="Krzyzanowska D.M."/>
            <person name="Ossowicki A."/>
            <person name="Rajewska M."/>
            <person name="Maciag T."/>
            <person name="Kaczynski Z."/>
            <person name="Czerwicka M."/>
            <person name="Jafra S."/>
        </authorList>
    </citation>
    <scope>NUCLEOTIDE SEQUENCE [LARGE SCALE GENOMIC DNA]</scope>
    <source>
        <strain evidence="3 4">CCUG 30717</strain>
    </source>
</reference>
<proteinExistence type="predicted"/>
<feature type="region of interest" description="Disordered" evidence="1">
    <location>
        <begin position="206"/>
        <end position="226"/>
    </location>
</feature>
<accession>A0A256GA25</accession>
<comment type="caution">
    <text evidence="3">The sequence shown here is derived from an EMBL/GenBank/DDBJ whole genome shotgun (WGS) entry which is preliminary data.</text>
</comment>
<dbReference type="RefSeq" id="WP_094543923.1">
    <property type="nucleotide sequence ID" value="NZ_JBHEEM010000018.1"/>
</dbReference>
<sequence>MATPNNSGHDNAPPVNGPRRLQLSRLRQRLLALVIAGVGSAAASIISYASAIYAAANPEPIRQLAIGEELDTGLWHVVFADARLADRPPTGFKPSQPKTFVTVAFRITNQSASSAYVSRNLLQTDPQMPPPTLYLARDNWIASPINPGMPEDLIAVWELEDGQPAPEQLRIHVGSQIYKKRDNLYGASSWLDRDPVAVISLPLSQPLSKPLSKPLSMPVSQEPAKQ</sequence>
<evidence type="ECO:0008006" key="5">
    <source>
        <dbReference type="Google" id="ProtNLM"/>
    </source>
</evidence>
<dbReference type="AlphaFoldDB" id="A0A256GA25"/>
<evidence type="ECO:0000256" key="2">
    <source>
        <dbReference type="SAM" id="Phobius"/>
    </source>
</evidence>
<evidence type="ECO:0000313" key="4">
    <source>
        <dbReference type="Proteomes" id="UP000216188"/>
    </source>
</evidence>
<feature type="compositionally biased region" description="Low complexity" evidence="1">
    <location>
        <begin position="206"/>
        <end position="218"/>
    </location>
</feature>
<evidence type="ECO:0000256" key="1">
    <source>
        <dbReference type="SAM" id="MobiDB-lite"/>
    </source>
</evidence>
<keyword evidence="2" id="KW-1133">Transmembrane helix</keyword>
<organism evidence="3 4">
    <name type="scientific">Brucella pseudogrignonensis</name>
    <dbReference type="NCBI Taxonomy" id="419475"/>
    <lineage>
        <taxon>Bacteria</taxon>
        <taxon>Pseudomonadati</taxon>
        <taxon>Pseudomonadota</taxon>
        <taxon>Alphaproteobacteria</taxon>
        <taxon>Hyphomicrobiales</taxon>
        <taxon>Brucellaceae</taxon>
        <taxon>Brucella/Ochrobactrum group</taxon>
        <taxon>Brucella</taxon>
    </lineage>
</organism>
<evidence type="ECO:0000313" key="3">
    <source>
        <dbReference type="EMBL" id="OYR23898.1"/>
    </source>
</evidence>
<keyword evidence="4" id="KW-1185">Reference proteome</keyword>
<keyword evidence="2" id="KW-0812">Transmembrane</keyword>
<dbReference type="Proteomes" id="UP000216188">
    <property type="component" value="Unassembled WGS sequence"/>
</dbReference>
<gene>
    <name evidence="3" type="ORF">CEV34_3231</name>
</gene>
<dbReference type="EMBL" id="NNRM01000037">
    <property type="protein sequence ID" value="OYR23898.1"/>
    <property type="molecule type" value="Genomic_DNA"/>
</dbReference>